<accession>A0ABC9WJ86</accession>
<protein>
    <submittedName>
        <fullName evidence="1">Mitochondrial enolase superfamily member 1</fullName>
    </submittedName>
</protein>
<evidence type="ECO:0000313" key="1">
    <source>
        <dbReference type="EMBL" id="GAB0185538.1"/>
    </source>
</evidence>
<dbReference type="EMBL" id="BAAFJT010000003">
    <property type="protein sequence ID" value="GAB0185538.1"/>
    <property type="molecule type" value="Genomic_DNA"/>
</dbReference>
<keyword evidence="2" id="KW-1185">Reference proteome</keyword>
<gene>
    <name evidence="1" type="ORF">GRJ2_001019100</name>
</gene>
<dbReference type="AlphaFoldDB" id="A0ABC9WJ86"/>
<organism evidence="1 2">
    <name type="scientific">Grus japonensis</name>
    <name type="common">Japanese crane</name>
    <name type="synonym">Red-crowned crane</name>
    <dbReference type="NCBI Taxonomy" id="30415"/>
    <lineage>
        <taxon>Eukaryota</taxon>
        <taxon>Metazoa</taxon>
        <taxon>Chordata</taxon>
        <taxon>Craniata</taxon>
        <taxon>Vertebrata</taxon>
        <taxon>Euteleostomi</taxon>
        <taxon>Archelosauria</taxon>
        <taxon>Archosauria</taxon>
        <taxon>Dinosauria</taxon>
        <taxon>Saurischia</taxon>
        <taxon>Theropoda</taxon>
        <taxon>Coelurosauria</taxon>
        <taxon>Aves</taxon>
        <taxon>Neognathae</taxon>
        <taxon>Neoaves</taxon>
        <taxon>Gruiformes</taxon>
        <taxon>Gruidae</taxon>
        <taxon>Grus</taxon>
    </lineage>
</organism>
<comment type="caution">
    <text evidence="1">The sequence shown here is derived from an EMBL/GenBank/DDBJ whole genome shotgun (WGS) entry which is preliminary data.</text>
</comment>
<dbReference type="PANTHER" id="PTHR33332">
    <property type="entry name" value="REVERSE TRANSCRIPTASE DOMAIN-CONTAINING PROTEIN"/>
    <property type="match status" value="1"/>
</dbReference>
<reference evidence="1 2" key="1">
    <citation type="submission" date="2024-06" db="EMBL/GenBank/DDBJ databases">
        <title>The draft genome of Grus japonensis, version 3.</title>
        <authorList>
            <person name="Nabeshima K."/>
            <person name="Suzuki S."/>
            <person name="Onuma M."/>
        </authorList>
    </citation>
    <scope>NUCLEOTIDE SEQUENCE [LARGE SCALE GENOMIC DNA]</scope>
    <source>
        <strain evidence="1 2">451A</strain>
    </source>
</reference>
<dbReference type="Proteomes" id="UP001623348">
    <property type="component" value="Unassembled WGS sequence"/>
</dbReference>
<proteinExistence type="predicted"/>
<sequence>MGPDEMHLRVLADEVAKPLFIIFEKLSQSGEVPTNWKRGNITLIFKNGKNEDPGTEPGHFTKGKSSLTNVVAFYNGVTALEDKGRATDVIYLDLCKAFDTVLHGIFVSKL</sequence>
<evidence type="ECO:0000313" key="2">
    <source>
        <dbReference type="Proteomes" id="UP001623348"/>
    </source>
</evidence>
<name>A0ABC9WJ86_GRUJA</name>